<gene>
    <name evidence="2" type="ORF">NEUTE1DRAFT_64329</name>
</gene>
<feature type="region of interest" description="Disordered" evidence="1">
    <location>
        <begin position="124"/>
        <end position="410"/>
    </location>
</feature>
<dbReference type="KEGG" id="nte:NEUTE1DRAFT64329"/>
<feature type="compositionally biased region" description="Polar residues" evidence="1">
    <location>
        <begin position="269"/>
        <end position="278"/>
    </location>
</feature>
<dbReference type="RefSeq" id="XP_009851697.1">
    <property type="nucleotide sequence ID" value="XM_009853395.1"/>
</dbReference>
<feature type="region of interest" description="Disordered" evidence="1">
    <location>
        <begin position="69"/>
        <end position="92"/>
    </location>
</feature>
<feature type="non-terminal residue" evidence="2">
    <location>
        <position position="532"/>
    </location>
</feature>
<feature type="compositionally biased region" description="Low complexity" evidence="1">
    <location>
        <begin position="207"/>
        <end position="263"/>
    </location>
</feature>
<dbReference type="GeneID" id="20829073"/>
<proteinExistence type="predicted"/>
<accession>F8MRE4</accession>
<dbReference type="EMBL" id="GL891305">
    <property type="protein sequence ID" value="EGO56053.1"/>
    <property type="molecule type" value="Genomic_DNA"/>
</dbReference>
<feature type="compositionally biased region" description="Low complexity" evidence="1">
    <location>
        <begin position="284"/>
        <end position="300"/>
    </location>
</feature>
<protein>
    <submittedName>
        <fullName evidence="2">Uncharacterized protein</fullName>
    </submittedName>
</protein>
<evidence type="ECO:0000256" key="1">
    <source>
        <dbReference type="SAM" id="MobiDB-lite"/>
    </source>
</evidence>
<organism evidence="2 3">
    <name type="scientific">Neurospora tetrasperma (strain FGSC 2508 / ATCC MYA-4615 / P0657)</name>
    <dbReference type="NCBI Taxonomy" id="510951"/>
    <lineage>
        <taxon>Eukaryota</taxon>
        <taxon>Fungi</taxon>
        <taxon>Dikarya</taxon>
        <taxon>Ascomycota</taxon>
        <taxon>Pezizomycotina</taxon>
        <taxon>Sordariomycetes</taxon>
        <taxon>Sordariomycetidae</taxon>
        <taxon>Sordariales</taxon>
        <taxon>Sordariaceae</taxon>
        <taxon>Neurospora</taxon>
    </lineage>
</organism>
<evidence type="ECO:0000313" key="3">
    <source>
        <dbReference type="Proteomes" id="UP000008065"/>
    </source>
</evidence>
<name>F8MRE4_NEUT8</name>
<feature type="compositionally biased region" description="Polar residues" evidence="1">
    <location>
        <begin position="184"/>
        <end position="200"/>
    </location>
</feature>
<feature type="compositionally biased region" description="Pro residues" evidence="1">
    <location>
        <begin position="335"/>
        <end position="352"/>
    </location>
</feature>
<feature type="compositionally biased region" description="Low complexity" evidence="1">
    <location>
        <begin position="394"/>
        <end position="410"/>
    </location>
</feature>
<dbReference type="VEuPathDB" id="FungiDB:NEUTE1DRAFT_64329"/>
<evidence type="ECO:0000313" key="2">
    <source>
        <dbReference type="EMBL" id="EGO56053.1"/>
    </source>
</evidence>
<reference evidence="3" key="1">
    <citation type="journal article" date="2011" name="Genetics">
        <title>Massive changes in genome architecture accompany the transition to self-fertility in the filamentous fungus Neurospora tetrasperma.</title>
        <authorList>
            <person name="Ellison C.E."/>
            <person name="Stajich J.E."/>
            <person name="Jacobson D.J."/>
            <person name="Natvig D.O."/>
            <person name="Lapidus A."/>
            <person name="Foster B."/>
            <person name="Aerts A."/>
            <person name="Riley R."/>
            <person name="Lindquist E.A."/>
            <person name="Grigoriev I.V."/>
            <person name="Taylor J.W."/>
        </authorList>
    </citation>
    <scope>NUCLEOTIDE SEQUENCE [LARGE SCALE GENOMIC DNA]</scope>
    <source>
        <strain evidence="3">FGSC 2508 / P0657</strain>
    </source>
</reference>
<dbReference type="HOGENOM" id="CLU_512505_0_0_1"/>
<sequence length="532" mass="57940">MYVHCQLTRMCAEPGRIRGKADSLQDEVVVMILMVVVFCKSAQGQECCAKNTVMGGTEKLRKVFGLKPKSSSANLQPQPITPDNFNDNDLNANGIYSTNGGYQSYTPNGSSAFASNNYGQTPGLSSISELPANDYGNGYTHHSPSHQGHGHQHRKSLPAQARPGPNPQYPHDPNAYYQHHDRSSGNLSPQDAVHSQNGSSNRDRRSASLGSRLSLSNFGSTSSNSSLGRSSVTTMSTMSSAATSPGPASPHHLSQSQHPHCLSPGYQPGGSQTQQPNSPRYPGQPVHQDPQAQQQQQQQHDQAKHRNPLSSSRHRTTSQQYPPQHNVLHKLMPSVQPPYPVSERGSPPPPPHSRSSHSTSTSTSTSNPLHNLHSFANRTSSHPSHPHPSPLQPLNPLHPAQPQQQSPSAADIRRTTKLLRRMFELRLEQWALTHSHESDQHLLHEKQSQVDAVLSDILGNVRGWGIERGRNEKNWTDDEWEDICLVRDVLAEMSAPSGGGGQMGMGMEMGMGMGMGMGYGIGGRRVQVEVGG</sequence>
<dbReference type="AlphaFoldDB" id="F8MRE4"/>
<dbReference type="Proteomes" id="UP000008065">
    <property type="component" value="Unassembled WGS sequence"/>
</dbReference>
<keyword evidence="3" id="KW-1185">Reference proteome</keyword>
<dbReference type="OrthoDB" id="5223630at2759"/>
<feature type="compositionally biased region" description="Basic residues" evidence="1">
    <location>
        <begin position="303"/>
        <end position="316"/>
    </location>
</feature>
<feature type="compositionally biased region" description="Low complexity" evidence="1">
    <location>
        <begin position="356"/>
        <end position="368"/>
    </location>
</feature>